<reference evidence="11 12" key="1">
    <citation type="journal article" date="2020" name="Nature">
        <title>Six reference-quality genomes reveal evolution of bat adaptations.</title>
        <authorList>
            <person name="Jebb D."/>
            <person name="Huang Z."/>
            <person name="Pippel M."/>
            <person name="Hughes G.M."/>
            <person name="Lavrichenko K."/>
            <person name="Devanna P."/>
            <person name="Winkler S."/>
            <person name="Jermiin L.S."/>
            <person name="Skirmuntt E.C."/>
            <person name="Katzourakis A."/>
            <person name="Burkitt-Gray L."/>
            <person name="Ray D.A."/>
            <person name="Sullivan K.A.M."/>
            <person name="Roscito J.G."/>
            <person name="Kirilenko B.M."/>
            <person name="Davalos L.M."/>
            <person name="Corthals A.P."/>
            <person name="Power M.L."/>
            <person name="Jones G."/>
            <person name="Ransome R.D."/>
            <person name="Dechmann D.K.N."/>
            <person name="Locatelli A.G."/>
            <person name="Puechmaille S.J."/>
            <person name="Fedrigo O."/>
            <person name="Jarvis E.D."/>
            <person name="Hiller M."/>
            <person name="Vernes S.C."/>
            <person name="Myers E.W."/>
            <person name="Teeling E.C."/>
        </authorList>
    </citation>
    <scope>NUCLEOTIDE SEQUENCE [LARGE SCALE GENOMIC DNA]</scope>
    <source>
        <strain evidence="11">MMyoMyo1</strain>
        <tissue evidence="11">Flight muscle</tissue>
    </source>
</reference>
<dbReference type="PROSITE" id="PS50017">
    <property type="entry name" value="DEATH_DOMAIN"/>
    <property type="match status" value="1"/>
</dbReference>
<evidence type="ECO:0000256" key="1">
    <source>
        <dbReference type="ARBA" id="ARBA00022703"/>
    </source>
</evidence>
<dbReference type="Pfam" id="PF00531">
    <property type="entry name" value="Death"/>
    <property type="match status" value="1"/>
</dbReference>
<evidence type="ECO:0000256" key="5">
    <source>
        <dbReference type="ARBA" id="ARBA00023180"/>
    </source>
</evidence>
<evidence type="ECO:0000256" key="4">
    <source>
        <dbReference type="ARBA" id="ARBA00023157"/>
    </source>
</evidence>
<comment type="caution">
    <text evidence="11">The sequence shown here is derived from an EMBL/GenBank/DDBJ whole genome shotgun (WGS) entry which is preliminary data.</text>
</comment>
<evidence type="ECO:0000259" key="10">
    <source>
        <dbReference type="PROSITE" id="PS50050"/>
    </source>
</evidence>
<dbReference type="PROSITE" id="PS00652">
    <property type="entry name" value="TNFR_NGFR_1"/>
    <property type="match status" value="1"/>
</dbReference>
<dbReference type="GO" id="GO:0005886">
    <property type="term" value="C:plasma membrane"/>
    <property type="evidence" value="ECO:0007669"/>
    <property type="project" value="TreeGrafter"/>
</dbReference>
<dbReference type="SMART" id="SM00005">
    <property type="entry name" value="DEATH"/>
    <property type="match status" value="1"/>
</dbReference>
<evidence type="ECO:0000256" key="2">
    <source>
        <dbReference type="ARBA" id="ARBA00022729"/>
    </source>
</evidence>
<dbReference type="Proteomes" id="UP000527355">
    <property type="component" value="Unassembled WGS sequence"/>
</dbReference>
<feature type="signal peptide" evidence="8">
    <location>
        <begin position="1"/>
        <end position="25"/>
    </location>
</feature>
<evidence type="ECO:0000256" key="8">
    <source>
        <dbReference type="SAM" id="SignalP"/>
    </source>
</evidence>
<dbReference type="Gene3D" id="2.10.50.10">
    <property type="entry name" value="Tumor Necrosis Factor Receptor, subunit A, domain 2"/>
    <property type="match status" value="1"/>
</dbReference>
<feature type="domain" description="Death" evidence="9">
    <location>
        <begin position="362"/>
        <end position="429"/>
    </location>
</feature>
<dbReference type="GO" id="GO:0007165">
    <property type="term" value="P:signal transduction"/>
    <property type="evidence" value="ECO:0007669"/>
    <property type="project" value="InterPro"/>
</dbReference>
<comment type="caution">
    <text evidence="6">Lacks conserved residue(s) required for the propagation of feature annotation.</text>
</comment>
<evidence type="ECO:0000256" key="3">
    <source>
        <dbReference type="ARBA" id="ARBA00022737"/>
    </source>
</evidence>
<evidence type="ECO:0000313" key="12">
    <source>
        <dbReference type="Proteomes" id="UP000527355"/>
    </source>
</evidence>
<dbReference type="VEuPathDB" id="HostDB:TNFRSF25"/>
<dbReference type="InterPro" id="IPR001368">
    <property type="entry name" value="TNFR/NGFR_Cys_rich_reg"/>
</dbReference>
<dbReference type="GO" id="GO:0006915">
    <property type="term" value="P:apoptotic process"/>
    <property type="evidence" value="ECO:0007669"/>
    <property type="project" value="UniProtKB-KW"/>
</dbReference>
<protein>
    <submittedName>
        <fullName evidence="11">TNF receptor superfamily member 25</fullName>
    </submittedName>
</protein>
<dbReference type="PANTHER" id="PTHR47220">
    <property type="entry name" value="TUMOR NECROSIS FACTOR RECEPTOR SUPERFAMILY MEMBER 25"/>
    <property type="match status" value="1"/>
</dbReference>
<feature type="transmembrane region" description="Helical" evidence="7">
    <location>
        <begin position="219"/>
        <end position="242"/>
    </location>
</feature>
<dbReference type="InterPro" id="IPR011029">
    <property type="entry name" value="DEATH-like_dom_sf"/>
</dbReference>
<sequence length="433" mass="46075">MDRQPRRWAAVVAAALLLLLLGAQGRGGTPSPRCDCAPDFRKRTDPLCCRGCPAGQYLVARCTEPCGNATCIPCAQGTFLAREHHHETSCTRCQACDEQASQVALENCSAVADTRCGCPPGWFVECLVPHCIGSSPFLCHPCLDCGALHRHTRVPCSSRDTECGACLPGFYEHGNSCVSCPTPPGGSSLPDPPPPAGAPSGAVLSPARLPAAGGRVGVFWVQVLLAGLVVPLMLGATLTYTYRRCQPCKPMVPADGAGMEALTTLPTTHLLPPESAHLLVVPPSGSEKVCPGQLVGHSWTPGCPQTQETPGAEVPWSWDQLRSGALGPPPPLSPAPPAGSAAATLQLGPQFYDVMDAVPARRWKEFVRTLGLREAEIEAVEVEVGRFRDQQYEMLKRWRQQQPAGLGAIYAALERMGLDGCAEDLRSRLQRGP</sequence>
<dbReference type="InterPro" id="IPR034050">
    <property type="entry name" value="TNFRSF25_N"/>
</dbReference>
<keyword evidence="7" id="KW-0472">Membrane</keyword>
<keyword evidence="5" id="KW-0325">Glycoprotein</keyword>
<evidence type="ECO:0000313" key="11">
    <source>
        <dbReference type="EMBL" id="KAF6380681.1"/>
    </source>
</evidence>
<keyword evidence="12" id="KW-1185">Reference proteome</keyword>
<keyword evidence="7" id="KW-1133">Transmembrane helix</keyword>
<dbReference type="AlphaFoldDB" id="A0A7J8A2M9"/>
<organism evidence="11 12">
    <name type="scientific">Myotis myotis</name>
    <name type="common">Greater mouse-eared bat</name>
    <name type="synonym">Vespertilio myotis</name>
    <dbReference type="NCBI Taxonomy" id="51298"/>
    <lineage>
        <taxon>Eukaryota</taxon>
        <taxon>Metazoa</taxon>
        <taxon>Chordata</taxon>
        <taxon>Craniata</taxon>
        <taxon>Vertebrata</taxon>
        <taxon>Euteleostomi</taxon>
        <taxon>Mammalia</taxon>
        <taxon>Eutheria</taxon>
        <taxon>Laurasiatheria</taxon>
        <taxon>Chiroptera</taxon>
        <taxon>Yangochiroptera</taxon>
        <taxon>Vespertilionidae</taxon>
        <taxon>Myotis</taxon>
    </lineage>
</organism>
<dbReference type="EMBL" id="JABWUV010000002">
    <property type="protein sequence ID" value="KAF6380681.1"/>
    <property type="molecule type" value="Genomic_DNA"/>
</dbReference>
<keyword evidence="7" id="KW-0812">Transmembrane</keyword>
<dbReference type="CDD" id="cd13420">
    <property type="entry name" value="TNFRSF25"/>
    <property type="match status" value="1"/>
</dbReference>
<evidence type="ECO:0000256" key="6">
    <source>
        <dbReference type="PROSITE-ProRule" id="PRU00206"/>
    </source>
</evidence>
<dbReference type="InterPro" id="IPR000488">
    <property type="entry name" value="Death_dom"/>
</dbReference>
<dbReference type="PROSITE" id="PS50050">
    <property type="entry name" value="TNFR_NGFR_2"/>
    <property type="match status" value="1"/>
</dbReference>
<accession>A0A7J8A2M9</accession>
<dbReference type="PRINTS" id="PR01972">
    <property type="entry name" value="TNFACTORR25"/>
</dbReference>
<proteinExistence type="predicted"/>
<keyword evidence="1" id="KW-0053">Apoptosis</keyword>
<evidence type="ECO:0000256" key="7">
    <source>
        <dbReference type="SAM" id="Phobius"/>
    </source>
</evidence>
<dbReference type="PANTHER" id="PTHR47220:SF1">
    <property type="entry name" value="TUMOR NECROSIS FACTOR RECEPTOR SUPERFAMILY MEMBER 25"/>
    <property type="match status" value="1"/>
</dbReference>
<keyword evidence="3" id="KW-0677">Repeat</keyword>
<gene>
    <name evidence="11" type="ORF">mMyoMyo1_019512</name>
</gene>
<keyword evidence="11" id="KW-0675">Receptor</keyword>
<keyword evidence="4" id="KW-1015">Disulfide bond</keyword>
<dbReference type="Gene3D" id="1.10.533.10">
    <property type="entry name" value="Death Domain, Fas"/>
    <property type="match status" value="1"/>
</dbReference>
<dbReference type="InterPro" id="IPR022329">
    <property type="entry name" value="TNFR_25"/>
</dbReference>
<keyword evidence="2 8" id="KW-0732">Signal</keyword>
<dbReference type="SMART" id="SM00208">
    <property type="entry name" value="TNFR"/>
    <property type="match status" value="2"/>
</dbReference>
<dbReference type="SUPFAM" id="SSF57586">
    <property type="entry name" value="TNF receptor-like"/>
    <property type="match status" value="2"/>
</dbReference>
<feature type="domain" description="TNFR-Cys" evidence="10">
    <location>
        <begin position="73"/>
        <end position="116"/>
    </location>
</feature>
<evidence type="ECO:0000259" key="9">
    <source>
        <dbReference type="PROSITE" id="PS50017"/>
    </source>
</evidence>
<feature type="chain" id="PRO_5029894118" evidence="8">
    <location>
        <begin position="26"/>
        <end position="433"/>
    </location>
</feature>
<dbReference type="SUPFAM" id="SSF47986">
    <property type="entry name" value="DEATH domain"/>
    <property type="match status" value="1"/>
</dbReference>
<feature type="repeat" description="TNFR-Cys" evidence="6">
    <location>
        <begin position="73"/>
        <end position="116"/>
    </location>
</feature>
<name>A0A7J8A2M9_MYOMY</name>